<dbReference type="Proteomes" id="UP001250656">
    <property type="component" value="Unassembled WGS sequence"/>
</dbReference>
<reference evidence="1 2" key="1">
    <citation type="submission" date="2023-09" db="EMBL/GenBank/DDBJ databases">
        <title>Novel taxa isolated from Blanes Bay.</title>
        <authorList>
            <person name="Rey-Velasco X."/>
            <person name="Lucena T."/>
        </authorList>
    </citation>
    <scope>NUCLEOTIDE SEQUENCE [LARGE SCALE GENOMIC DNA]</scope>
    <source>
        <strain evidence="1 2">S334</strain>
    </source>
</reference>
<sequence length="298" mass="34499">MYKTDLNFKQFLSSINKCYSKEYQDKLPKLNDFKSELFGSENNLSYDRLIEFVKKTNNVYLKSVSLRMLAIINIQNAREKEKNLDIEKTWELIRESIQILPKECTISSIGSQGFLSIPLFKYEEEKTHFDFIRLHIWDEDLSKYIDTEKCEKFSIHTHSFFAESWPICGKVINDRYSAKISDSKTENSLFTVEYNKSLNEVNQHTSNAINTGKDVDLKQISHEVHMKGSHYQIDAGKYHKSGSIGENGISATFFSFTAENGLVNQSYVVGASDIKKSEINRKMYIDPTPFLKKISKEI</sequence>
<name>A0ABU3L1R1_9FLAO</name>
<organism evidence="1 2">
    <name type="scientific">Pricia mediterranea</name>
    <dbReference type="NCBI Taxonomy" id="3076079"/>
    <lineage>
        <taxon>Bacteria</taxon>
        <taxon>Pseudomonadati</taxon>
        <taxon>Bacteroidota</taxon>
        <taxon>Flavobacteriia</taxon>
        <taxon>Flavobacteriales</taxon>
        <taxon>Flavobacteriaceae</taxon>
        <taxon>Pricia</taxon>
    </lineage>
</organism>
<dbReference type="RefSeq" id="WP_314012691.1">
    <property type="nucleotide sequence ID" value="NZ_JAVTTP010000001.1"/>
</dbReference>
<protein>
    <submittedName>
        <fullName evidence="1">Uncharacterized protein</fullName>
    </submittedName>
</protein>
<accession>A0ABU3L1R1</accession>
<gene>
    <name evidence="1" type="ORF">RQM65_03170</name>
</gene>
<evidence type="ECO:0000313" key="2">
    <source>
        <dbReference type="Proteomes" id="UP001250656"/>
    </source>
</evidence>
<proteinExistence type="predicted"/>
<evidence type="ECO:0000313" key="1">
    <source>
        <dbReference type="EMBL" id="MDT7827666.1"/>
    </source>
</evidence>
<comment type="caution">
    <text evidence="1">The sequence shown here is derived from an EMBL/GenBank/DDBJ whole genome shotgun (WGS) entry which is preliminary data.</text>
</comment>
<keyword evidence="2" id="KW-1185">Reference proteome</keyword>
<dbReference type="EMBL" id="JAVTTP010000001">
    <property type="protein sequence ID" value="MDT7827666.1"/>
    <property type="molecule type" value="Genomic_DNA"/>
</dbReference>